<proteinExistence type="predicted"/>
<sequence length="362" mass="42308">MTFIRRFLSKFELKYDKTKKIKKEENVGVPKDKEKCNNPSIVYKNIQCTSSKVFASQNQLNNTYIVYEKSGSQQQVSDNEKENCFHNLMSDKKYLEIDEWNDKTSSIIISNKFKMPKLTPYQKKFLMKIVHQNFYLPQVVYLIHLTEITSTITLHSTTPGIYDLKPIAHSTPFQTPTHSLAKGRNSNKCRCLILPFEEKIKFMITQLIQKENFHLILITNMSHHLQLQVTLHIFLKRCMIVEDLGSVCLRQIKFLDVIIFLKLPIYFIVLLEIYAMKKGELDRTKLSRLKRKNTFMSINENNTVYPNDSLHPKNQIGFEHFTQCGILRLNRGTIESQKFYLEEANFSLEGTISLNTECSSLP</sequence>
<reference evidence="3" key="2">
    <citation type="submission" date="2015-08" db="UniProtKB">
        <authorList>
            <consortium name="WormBaseParasite"/>
        </authorList>
    </citation>
    <scope>IDENTIFICATION</scope>
</reference>
<organism evidence="2 3">
    <name type="scientific">Strongyloides venezuelensis</name>
    <name type="common">Threadworm</name>
    <dbReference type="NCBI Taxonomy" id="75913"/>
    <lineage>
        <taxon>Eukaryota</taxon>
        <taxon>Metazoa</taxon>
        <taxon>Ecdysozoa</taxon>
        <taxon>Nematoda</taxon>
        <taxon>Chromadorea</taxon>
        <taxon>Rhabditida</taxon>
        <taxon>Tylenchina</taxon>
        <taxon>Panagrolaimomorpha</taxon>
        <taxon>Strongyloidoidea</taxon>
        <taxon>Strongyloididae</taxon>
        <taxon>Strongyloides</taxon>
    </lineage>
</organism>
<feature type="transmembrane region" description="Helical" evidence="1">
    <location>
        <begin position="254"/>
        <end position="275"/>
    </location>
</feature>
<protein>
    <submittedName>
        <fullName evidence="3">Actin-binding protein anillin (inferred by orthology to a human protein)</fullName>
    </submittedName>
</protein>
<evidence type="ECO:0000313" key="2">
    <source>
        <dbReference type="Proteomes" id="UP000035680"/>
    </source>
</evidence>
<name>A0A0K0F0R1_STRVS</name>
<evidence type="ECO:0000313" key="3">
    <source>
        <dbReference type="WBParaSite" id="SVE_0237700.1"/>
    </source>
</evidence>
<dbReference type="AlphaFoldDB" id="A0A0K0F0R1"/>
<keyword evidence="1" id="KW-0812">Transmembrane</keyword>
<reference evidence="2" key="1">
    <citation type="submission" date="2014-07" db="EMBL/GenBank/DDBJ databases">
        <authorList>
            <person name="Martin A.A"/>
            <person name="De Silva N."/>
        </authorList>
    </citation>
    <scope>NUCLEOTIDE SEQUENCE</scope>
</reference>
<dbReference type="STRING" id="75913.A0A0K0F0R1"/>
<accession>A0A0K0F0R1</accession>
<keyword evidence="2" id="KW-1185">Reference proteome</keyword>
<keyword evidence="1" id="KW-1133">Transmembrane helix</keyword>
<evidence type="ECO:0000256" key="1">
    <source>
        <dbReference type="SAM" id="Phobius"/>
    </source>
</evidence>
<keyword evidence="1" id="KW-0472">Membrane</keyword>
<dbReference type="Proteomes" id="UP000035680">
    <property type="component" value="Unassembled WGS sequence"/>
</dbReference>
<dbReference type="WBParaSite" id="SVE_0237700.1">
    <property type="protein sequence ID" value="SVE_0237700.1"/>
    <property type="gene ID" value="SVE_0237700"/>
</dbReference>